<dbReference type="RefSeq" id="WP_087640486.1">
    <property type="nucleotide sequence ID" value="NZ_CP147246.1"/>
</dbReference>
<evidence type="ECO:0000313" key="1">
    <source>
        <dbReference type="EMBL" id="OUZ32637.1"/>
    </source>
</evidence>
<evidence type="ECO:0000313" key="2">
    <source>
        <dbReference type="EMBL" id="WYJ94229.1"/>
    </source>
</evidence>
<sequence length="98" mass="10829">MTDKITVDPGELSGITGQLQTVIDELESSYNALQNITGSEYYVEGLAQGQVGLFSIVTVRMEELISHYSRLQEYVTYAGETFVELDRSVSSDIKSKGK</sequence>
<name>A0A200J7N2_9ENTE</name>
<dbReference type="OrthoDB" id="2186378at2"/>
<keyword evidence="3" id="KW-1185">Reference proteome</keyword>
<evidence type="ECO:0008006" key="4">
    <source>
        <dbReference type="Google" id="ProtNLM"/>
    </source>
</evidence>
<accession>A0A200J7N2</accession>
<reference evidence="1" key="1">
    <citation type="submission" date="2017-05" db="EMBL/GenBank/DDBJ databases">
        <title>The Genome Sequence of Enterococcus sp. 9D6_DIV0238.</title>
        <authorList>
            <consortium name="The Broad Institute Genomics Platform"/>
            <consortium name="The Broad Institute Genomic Center for Infectious Diseases"/>
            <person name="Earl A."/>
            <person name="Manson A."/>
            <person name="Schwartman J."/>
            <person name="Gilmore M."/>
            <person name="Abouelleil A."/>
            <person name="Cao P."/>
            <person name="Chapman S."/>
            <person name="Cusick C."/>
            <person name="Shea T."/>
            <person name="Young S."/>
            <person name="Neafsey D."/>
            <person name="Nusbaum C."/>
            <person name="Birren B."/>
        </authorList>
    </citation>
    <scope>NUCLEOTIDE SEQUENCE [LARGE SCALE GENOMIC DNA]</scope>
    <source>
        <strain evidence="1">9D6_DIV0238</strain>
    </source>
</reference>
<protein>
    <recommendedName>
        <fullName evidence="4">LXG domain-containing protein</fullName>
    </recommendedName>
</protein>
<dbReference type="EMBL" id="CP147246">
    <property type="protein sequence ID" value="WYJ94229.1"/>
    <property type="molecule type" value="Genomic_DNA"/>
</dbReference>
<dbReference type="EMBL" id="NIBQ01000002">
    <property type="protein sequence ID" value="OUZ32637.1"/>
    <property type="molecule type" value="Genomic_DNA"/>
</dbReference>
<reference evidence="2" key="2">
    <citation type="submission" date="2017-05" db="EMBL/GenBank/DDBJ databases">
        <authorList>
            <consortium name="The Broad Institute Genomics Platform"/>
            <consortium name="The Broad Institute Genomic Center for Infectious Diseases"/>
            <person name="Earl A."/>
            <person name="Manson A."/>
            <person name="Schwartman J."/>
            <person name="Gilmore M."/>
            <person name="Abouelleil A."/>
            <person name="Cao P."/>
            <person name="Chapman S."/>
            <person name="Cusick C."/>
            <person name="Shea T."/>
            <person name="Young S."/>
            <person name="Neafsey D."/>
            <person name="Nusbaum C."/>
            <person name="Birren B."/>
        </authorList>
    </citation>
    <scope>NUCLEOTIDE SEQUENCE</scope>
    <source>
        <strain evidence="2">9D6_DIV0238</strain>
    </source>
</reference>
<proteinExistence type="predicted"/>
<dbReference type="AlphaFoldDB" id="A0A200J7N2"/>
<reference evidence="2" key="3">
    <citation type="submission" date="2024-03" db="EMBL/GenBank/DDBJ databases">
        <title>The Genome Sequence of Enterococcus sp. DIV0238c.</title>
        <authorList>
            <consortium name="The Broad Institute Genomics Platform"/>
            <consortium name="The Broad Institute Microbial Omics Core"/>
            <consortium name="The Broad Institute Genomic Center for Infectious Diseases"/>
            <person name="Earl A."/>
            <person name="Manson A."/>
            <person name="Gilmore M."/>
            <person name="Schwartman J."/>
            <person name="Shea T."/>
            <person name="Abouelleil A."/>
            <person name="Cao P."/>
            <person name="Chapman S."/>
            <person name="Cusick C."/>
            <person name="Young S."/>
            <person name="Neafsey D."/>
            <person name="Nusbaum C."/>
            <person name="Birren B."/>
        </authorList>
    </citation>
    <scope>NUCLEOTIDE SEQUENCE</scope>
    <source>
        <strain evidence="2">9D6_DIV0238</strain>
    </source>
</reference>
<gene>
    <name evidence="1" type="ORF">A5889_001346</name>
    <name evidence="2" type="ORF">A5889_001731</name>
</gene>
<organism evidence="1">
    <name type="scientific">Candidatus Enterococcus dunnyi</name>
    <dbReference type="NCBI Taxonomy" id="1834192"/>
    <lineage>
        <taxon>Bacteria</taxon>
        <taxon>Bacillati</taxon>
        <taxon>Bacillota</taxon>
        <taxon>Bacilli</taxon>
        <taxon>Lactobacillales</taxon>
        <taxon>Enterococcaceae</taxon>
        <taxon>Enterococcus</taxon>
    </lineage>
</organism>
<evidence type="ECO:0000313" key="3">
    <source>
        <dbReference type="Proteomes" id="UP000196151"/>
    </source>
</evidence>
<dbReference type="Proteomes" id="UP000196151">
    <property type="component" value="Chromosome"/>
</dbReference>